<reference evidence="2 3" key="1">
    <citation type="submission" date="2014-02" db="EMBL/GenBank/DDBJ databases">
        <title>The genome sequence of Colletotrichum salicis CBS 607.94.</title>
        <authorList>
            <person name="Baroncelli R."/>
            <person name="Thon M.R."/>
        </authorList>
    </citation>
    <scope>NUCLEOTIDE SEQUENCE [LARGE SCALE GENOMIC DNA]</scope>
    <source>
        <strain evidence="2 3">CBS 607.94</strain>
    </source>
</reference>
<proteinExistence type="predicted"/>
<feature type="compositionally biased region" description="Basic and acidic residues" evidence="1">
    <location>
        <begin position="21"/>
        <end position="32"/>
    </location>
</feature>
<sequence length="85" mass="9657">MYREMNSRPSKSLLRAPTRADMPKRQRRRDLPARLVKRPRYEDEADQLRGDRWVGQLTAGLEDEGACGGGLDGDVEEEGEFSGLH</sequence>
<keyword evidence="3" id="KW-1185">Reference proteome</keyword>
<dbReference type="EMBL" id="JFFI01000263">
    <property type="protein sequence ID" value="KXH68644.1"/>
    <property type="molecule type" value="Genomic_DNA"/>
</dbReference>
<organism evidence="2 3">
    <name type="scientific">Colletotrichum salicis</name>
    <dbReference type="NCBI Taxonomy" id="1209931"/>
    <lineage>
        <taxon>Eukaryota</taxon>
        <taxon>Fungi</taxon>
        <taxon>Dikarya</taxon>
        <taxon>Ascomycota</taxon>
        <taxon>Pezizomycotina</taxon>
        <taxon>Sordariomycetes</taxon>
        <taxon>Hypocreomycetidae</taxon>
        <taxon>Glomerellales</taxon>
        <taxon>Glomerellaceae</taxon>
        <taxon>Colletotrichum</taxon>
        <taxon>Colletotrichum acutatum species complex</taxon>
    </lineage>
</organism>
<accession>A0A135V7C6</accession>
<dbReference type="OrthoDB" id="10512432at2759"/>
<comment type="caution">
    <text evidence="2">The sequence shown here is derived from an EMBL/GenBank/DDBJ whole genome shotgun (WGS) entry which is preliminary data.</text>
</comment>
<evidence type="ECO:0000313" key="3">
    <source>
        <dbReference type="Proteomes" id="UP000070121"/>
    </source>
</evidence>
<dbReference type="Proteomes" id="UP000070121">
    <property type="component" value="Unassembled WGS sequence"/>
</dbReference>
<name>A0A135V7C6_9PEZI</name>
<dbReference type="AlphaFoldDB" id="A0A135V7C6"/>
<evidence type="ECO:0000313" key="2">
    <source>
        <dbReference type="EMBL" id="KXH68644.1"/>
    </source>
</evidence>
<feature type="region of interest" description="Disordered" evidence="1">
    <location>
        <begin position="1"/>
        <end position="32"/>
    </location>
</feature>
<evidence type="ECO:0000256" key="1">
    <source>
        <dbReference type="SAM" id="MobiDB-lite"/>
    </source>
</evidence>
<gene>
    <name evidence="2" type="ORF">CSAL01_10513</name>
</gene>
<feature type="compositionally biased region" description="Acidic residues" evidence="1">
    <location>
        <begin position="73"/>
        <end position="85"/>
    </location>
</feature>
<feature type="region of interest" description="Disordered" evidence="1">
    <location>
        <begin position="62"/>
        <end position="85"/>
    </location>
</feature>
<protein>
    <submittedName>
        <fullName evidence="2">Uncharacterized protein</fullName>
    </submittedName>
</protein>